<dbReference type="PANTHER" id="PTHR10210:SF34">
    <property type="entry name" value="RIBOSE-PHOSPHATE PYROPHOSPHOKINASE 4"/>
    <property type="match status" value="1"/>
</dbReference>
<dbReference type="OrthoDB" id="10263753at2759"/>
<dbReference type="GO" id="GO:0006015">
    <property type="term" value="P:5-phosphoribose 1-diphosphate biosynthetic process"/>
    <property type="evidence" value="ECO:0007669"/>
    <property type="project" value="TreeGrafter"/>
</dbReference>
<dbReference type="OMA" id="THGTFPK"/>
<dbReference type="InParanoid" id="A0A068VCW8"/>
<dbReference type="EMBL" id="HG739316">
    <property type="protein sequence ID" value="CDP18399.1"/>
    <property type="molecule type" value="Genomic_DNA"/>
</dbReference>
<keyword evidence="2" id="KW-1133">Transmembrane helix</keyword>
<dbReference type="Proteomes" id="UP000295252">
    <property type="component" value="Chromosome VI"/>
</dbReference>
<dbReference type="AlphaFoldDB" id="A0A068VCW8"/>
<dbReference type="PANTHER" id="PTHR10210">
    <property type="entry name" value="RIBOSE-PHOSPHATE DIPHOSPHOKINASE FAMILY MEMBER"/>
    <property type="match status" value="1"/>
</dbReference>
<dbReference type="GO" id="GO:0002189">
    <property type="term" value="C:ribose phosphate diphosphokinase complex"/>
    <property type="evidence" value="ECO:0007669"/>
    <property type="project" value="TreeGrafter"/>
</dbReference>
<dbReference type="STRING" id="49390.A0A068VCW8"/>
<dbReference type="GO" id="GO:0006164">
    <property type="term" value="P:purine nucleotide biosynthetic process"/>
    <property type="evidence" value="ECO:0007669"/>
    <property type="project" value="TreeGrafter"/>
</dbReference>
<keyword evidence="2" id="KW-0812">Transmembrane</keyword>
<accession>A0A068VCW8</accession>
<protein>
    <recommendedName>
        <fullName evidence="5">Phosphoribosyltransferase domain-containing protein</fullName>
    </recommendedName>
</protein>
<evidence type="ECO:0008006" key="5">
    <source>
        <dbReference type="Google" id="ProtNLM"/>
    </source>
</evidence>
<comment type="similarity">
    <text evidence="1">Belongs to the ribose-phosphate pyrophosphokinase family.</text>
</comment>
<dbReference type="Gramene" id="CDP18399">
    <property type="protein sequence ID" value="CDP18399"/>
    <property type="gene ID" value="GSCOC_T00004736001"/>
</dbReference>
<feature type="transmembrane region" description="Helical" evidence="2">
    <location>
        <begin position="6"/>
        <end position="26"/>
    </location>
</feature>
<dbReference type="PhylomeDB" id="A0A068VCW8"/>
<keyword evidence="2" id="KW-0472">Membrane</keyword>
<dbReference type="Gene3D" id="3.40.50.2020">
    <property type="match status" value="1"/>
</dbReference>
<dbReference type="InterPro" id="IPR005946">
    <property type="entry name" value="Rib-P_diPkinase"/>
</dbReference>
<evidence type="ECO:0000256" key="2">
    <source>
        <dbReference type="SAM" id="Phobius"/>
    </source>
</evidence>
<reference evidence="4" key="1">
    <citation type="journal article" date="2014" name="Science">
        <title>The coffee genome provides insight into the convergent evolution of caffeine biosynthesis.</title>
        <authorList>
            <person name="Denoeud F."/>
            <person name="Carretero-Paulet L."/>
            <person name="Dereeper A."/>
            <person name="Droc G."/>
            <person name="Guyot R."/>
            <person name="Pietrella M."/>
            <person name="Zheng C."/>
            <person name="Alberti A."/>
            <person name="Anthony F."/>
            <person name="Aprea G."/>
            <person name="Aury J.M."/>
            <person name="Bento P."/>
            <person name="Bernard M."/>
            <person name="Bocs S."/>
            <person name="Campa C."/>
            <person name="Cenci A."/>
            <person name="Combes M.C."/>
            <person name="Crouzillat D."/>
            <person name="Da Silva C."/>
            <person name="Daddiego L."/>
            <person name="De Bellis F."/>
            <person name="Dussert S."/>
            <person name="Garsmeur O."/>
            <person name="Gayraud T."/>
            <person name="Guignon V."/>
            <person name="Jahn K."/>
            <person name="Jamilloux V."/>
            <person name="Joet T."/>
            <person name="Labadie K."/>
            <person name="Lan T."/>
            <person name="Leclercq J."/>
            <person name="Lepelley M."/>
            <person name="Leroy T."/>
            <person name="Li L.T."/>
            <person name="Librado P."/>
            <person name="Lopez L."/>
            <person name="Munoz A."/>
            <person name="Noel B."/>
            <person name="Pallavicini A."/>
            <person name="Perrotta G."/>
            <person name="Poncet V."/>
            <person name="Pot D."/>
            <person name="Priyono X."/>
            <person name="Rigoreau M."/>
            <person name="Rouard M."/>
            <person name="Rozas J."/>
            <person name="Tranchant-Dubreuil C."/>
            <person name="VanBuren R."/>
            <person name="Zhang Q."/>
            <person name="Andrade A.C."/>
            <person name="Argout X."/>
            <person name="Bertrand B."/>
            <person name="de Kochko A."/>
            <person name="Graziosi G."/>
            <person name="Henry R.J."/>
            <person name="Jayarama X."/>
            <person name="Ming R."/>
            <person name="Nagai C."/>
            <person name="Rounsley S."/>
            <person name="Sankoff D."/>
            <person name="Giuliano G."/>
            <person name="Albert V.A."/>
            <person name="Wincker P."/>
            <person name="Lashermes P."/>
        </authorList>
    </citation>
    <scope>NUCLEOTIDE SEQUENCE [LARGE SCALE GENOMIC DNA]</scope>
    <source>
        <strain evidence="4">cv. DH200-94</strain>
    </source>
</reference>
<dbReference type="SUPFAM" id="SSF53271">
    <property type="entry name" value="PRTase-like"/>
    <property type="match status" value="1"/>
</dbReference>
<evidence type="ECO:0000313" key="3">
    <source>
        <dbReference type="EMBL" id="CDP18399.1"/>
    </source>
</evidence>
<evidence type="ECO:0000313" key="4">
    <source>
        <dbReference type="Proteomes" id="UP000295252"/>
    </source>
</evidence>
<proteinExistence type="inferred from homology"/>
<gene>
    <name evidence="3" type="ORF">GSCOC_T00004736001</name>
</gene>
<name>A0A068VCW8_COFCA</name>
<dbReference type="GO" id="GO:0000287">
    <property type="term" value="F:magnesium ion binding"/>
    <property type="evidence" value="ECO:0007669"/>
    <property type="project" value="InterPro"/>
</dbReference>
<evidence type="ECO:0000256" key="1">
    <source>
        <dbReference type="ARBA" id="ARBA00006478"/>
    </source>
</evidence>
<organism evidence="3 4">
    <name type="scientific">Coffea canephora</name>
    <name type="common">Robusta coffee</name>
    <dbReference type="NCBI Taxonomy" id="49390"/>
    <lineage>
        <taxon>Eukaryota</taxon>
        <taxon>Viridiplantae</taxon>
        <taxon>Streptophyta</taxon>
        <taxon>Embryophyta</taxon>
        <taxon>Tracheophyta</taxon>
        <taxon>Spermatophyta</taxon>
        <taxon>Magnoliopsida</taxon>
        <taxon>eudicotyledons</taxon>
        <taxon>Gunneridae</taxon>
        <taxon>Pentapetalae</taxon>
        <taxon>asterids</taxon>
        <taxon>lamiids</taxon>
        <taxon>Gentianales</taxon>
        <taxon>Rubiaceae</taxon>
        <taxon>Ixoroideae</taxon>
        <taxon>Gardenieae complex</taxon>
        <taxon>Bertiereae - Coffeeae clade</taxon>
        <taxon>Coffeeae</taxon>
        <taxon>Coffea</taxon>
    </lineage>
</organism>
<sequence>MVDIFTCILIIILFHYLITYWMLVIIKWKVVCNKIYEGDKRIVRLKKGNSECCYIVIVDDLVQFGGTLIECQLIILLLSSQVLTTNGATKLSTYVMHGVFPNRSWEQFTAFAYFWITDSCPLTMKAIADKTLFKIFSLVGSIADALKI</sequence>
<dbReference type="GO" id="GO:0005737">
    <property type="term" value="C:cytoplasm"/>
    <property type="evidence" value="ECO:0007669"/>
    <property type="project" value="TreeGrafter"/>
</dbReference>
<keyword evidence="4" id="KW-1185">Reference proteome</keyword>
<dbReference type="InterPro" id="IPR029057">
    <property type="entry name" value="PRTase-like"/>
</dbReference>